<name>A0A369WWR6_9GAMM</name>
<feature type="binding site" evidence="3">
    <location>
        <position position="425"/>
    </location>
    <ligand>
        <name>Mn(2+)</name>
        <dbReference type="ChEBI" id="CHEBI:29035"/>
    </ligand>
</feature>
<keyword evidence="2 4" id="KW-0808">Transferase</keyword>
<accession>A0A369WWR6</accession>
<dbReference type="Gene3D" id="3.20.20.70">
    <property type="entry name" value="Aldolase class I"/>
    <property type="match status" value="1"/>
</dbReference>
<dbReference type="PANTHER" id="PTHR21337">
    <property type="entry name" value="PHOSPHO-2-DEHYDRO-3-DEOXYHEPTONATE ALDOLASE 1, 2"/>
    <property type="match status" value="1"/>
</dbReference>
<comment type="similarity">
    <text evidence="1 4">Belongs to the class-II DAHP synthase family.</text>
</comment>
<feature type="binding site" evidence="3">
    <location>
        <position position="290"/>
    </location>
    <ligand>
        <name>phosphoenolpyruvate</name>
        <dbReference type="ChEBI" id="CHEBI:58702"/>
    </ligand>
</feature>
<comment type="catalytic activity">
    <reaction evidence="4">
        <text>D-erythrose 4-phosphate + phosphoenolpyruvate + H2O = 7-phospho-2-dehydro-3-deoxy-D-arabino-heptonate + phosphate</text>
        <dbReference type="Rhea" id="RHEA:14717"/>
        <dbReference type="ChEBI" id="CHEBI:15377"/>
        <dbReference type="ChEBI" id="CHEBI:16897"/>
        <dbReference type="ChEBI" id="CHEBI:43474"/>
        <dbReference type="ChEBI" id="CHEBI:58394"/>
        <dbReference type="ChEBI" id="CHEBI:58702"/>
        <dbReference type="EC" id="2.5.1.54"/>
    </reaction>
</comment>
<dbReference type="InterPro" id="IPR013785">
    <property type="entry name" value="Aldolase_TIM"/>
</dbReference>
<feature type="binding site" evidence="3">
    <location>
        <position position="68"/>
    </location>
    <ligand>
        <name>Mn(2+)</name>
        <dbReference type="ChEBI" id="CHEBI:29035"/>
    </ligand>
</feature>
<dbReference type="SUPFAM" id="SSF51569">
    <property type="entry name" value="Aldolase"/>
    <property type="match status" value="1"/>
</dbReference>
<dbReference type="RefSeq" id="WP_114694580.1">
    <property type="nucleotide sequence ID" value="NZ_QQOH01000001.1"/>
</dbReference>
<feature type="binding site" evidence="3">
    <location>
        <position position="353"/>
    </location>
    <ligand>
        <name>Mn(2+)</name>
        <dbReference type="ChEBI" id="CHEBI:29035"/>
    </ligand>
</feature>
<comment type="caution">
    <text evidence="5">The sequence shown here is derived from an EMBL/GenBank/DDBJ whole genome shotgun (WGS) entry which is preliminary data.</text>
</comment>
<dbReference type="OrthoDB" id="9766852at2"/>
<comment type="cofactor">
    <cofactor evidence="3">
        <name>Mn(2+)</name>
        <dbReference type="ChEBI" id="CHEBI:29035"/>
    </cofactor>
    <cofactor evidence="3">
        <name>Co(2+)</name>
        <dbReference type="ChEBI" id="CHEBI:48828"/>
    </cofactor>
    <cofactor evidence="3">
        <name>Cd(2+)</name>
        <dbReference type="ChEBI" id="CHEBI:48775"/>
    </cofactor>
    <text evidence="3">Binds 1 divalent cation per subunit. The enzyme is active with manganese, cobalt or cadmium ions.</text>
</comment>
<protein>
    <recommendedName>
        <fullName evidence="4">Phospho-2-dehydro-3-deoxyheptonate aldolase</fullName>
        <ecNumber evidence="4">2.5.1.54</ecNumber>
    </recommendedName>
</protein>
<dbReference type="GO" id="GO:0009073">
    <property type="term" value="P:aromatic amino acid family biosynthetic process"/>
    <property type="evidence" value="ECO:0007669"/>
    <property type="project" value="InterPro"/>
</dbReference>
<evidence type="ECO:0000256" key="2">
    <source>
        <dbReference type="ARBA" id="ARBA00022679"/>
    </source>
</evidence>
<evidence type="ECO:0000313" key="6">
    <source>
        <dbReference type="Proteomes" id="UP000253769"/>
    </source>
</evidence>
<dbReference type="AlphaFoldDB" id="A0A369WWR6"/>
<proteinExistence type="inferred from homology"/>
<keyword evidence="6" id="KW-1185">Reference proteome</keyword>
<organism evidence="5 6">
    <name type="scientific">Motiliproteus coralliicola</name>
    <dbReference type="NCBI Taxonomy" id="2283196"/>
    <lineage>
        <taxon>Bacteria</taxon>
        <taxon>Pseudomonadati</taxon>
        <taxon>Pseudomonadota</taxon>
        <taxon>Gammaproteobacteria</taxon>
        <taxon>Oceanospirillales</taxon>
        <taxon>Oceanospirillaceae</taxon>
        <taxon>Motiliproteus</taxon>
    </lineage>
</organism>
<feature type="binding site" evidence="3">
    <location>
        <position position="395"/>
    </location>
    <ligand>
        <name>Mn(2+)</name>
        <dbReference type="ChEBI" id="CHEBI:29035"/>
    </ligand>
</feature>
<dbReference type="Pfam" id="PF01474">
    <property type="entry name" value="DAHP_synth_2"/>
    <property type="match status" value="1"/>
</dbReference>
<dbReference type="GO" id="GO:0003849">
    <property type="term" value="F:3-deoxy-7-phosphoheptulonate synthase activity"/>
    <property type="evidence" value="ECO:0007669"/>
    <property type="project" value="UniProtKB-EC"/>
</dbReference>
<evidence type="ECO:0000313" key="5">
    <source>
        <dbReference type="EMBL" id="RDE24986.1"/>
    </source>
</evidence>
<dbReference type="InterPro" id="IPR002480">
    <property type="entry name" value="DAHP_synth_2"/>
</dbReference>
<sequence length="450" mass="49755">MELWTPDSWRGKPILQQPNYTDATLLSKVEQQLSQLPPLVFAGEVRALRNQLAEATEGRAFLLQGGDCAESFAEFHADNIRDTFKVLLQMAVVLTFAGSCPIVKVGRMAGQFAKPRSADTEVVDGKELPSYRGDIVNDINFNADARVPDPQRLLQAYNQAAATQNLLRAFAQGGFADLGQVHAWNLGFVDKSPLGEKYRDLADQIDQALAFMKACGISGNNTPQIHETSLYTSHEALLLNFEQALTRRDSLTERWYDCSAHMLWIGDRTRQLDGAHIEFMRGIHNPIGVKVGPSMAADELLKLIEILNPNNEPGRLNLISRMGAEQVGDKLSPLVRAVKDAGLKVLWSCDPMHGNTIKTSNGYKTRAVDQVLSEMKGFFQVHQAEGTIAGGVHFEMTGQNVTECIGGAYQITEANLADRYNTYCDPRLNADQALELAFLIADTLKHARRQ</sequence>
<dbReference type="EMBL" id="QQOH01000001">
    <property type="protein sequence ID" value="RDE24986.1"/>
    <property type="molecule type" value="Genomic_DNA"/>
</dbReference>
<evidence type="ECO:0000256" key="4">
    <source>
        <dbReference type="RuleBase" id="RU363071"/>
    </source>
</evidence>
<dbReference type="EC" id="2.5.1.54" evidence="4"/>
<dbReference type="Proteomes" id="UP000253769">
    <property type="component" value="Unassembled WGS sequence"/>
</dbReference>
<reference evidence="5 6" key="1">
    <citation type="submission" date="2018-07" db="EMBL/GenBank/DDBJ databases">
        <title>Motiliproteus coralliicola sp. nov., a bacterium isolated from Coral.</title>
        <authorList>
            <person name="Wang G."/>
        </authorList>
    </citation>
    <scope>NUCLEOTIDE SEQUENCE [LARGE SCALE GENOMIC DNA]</scope>
    <source>
        <strain evidence="5 6">C34</strain>
    </source>
</reference>
<evidence type="ECO:0000256" key="1">
    <source>
        <dbReference type="ARBA" id="ARBA00008911"/>
    </source>
</evidence>
<feature type="binding site" evidence="3">
    <location>
        <position position="107"/>
    </location>
    <ligand>
        <name>phosphoenolpyruvate</name>
        <dbReference type="ChEBI" id="CHEBI:58702"/>
    </ligand>
</feature>
<dbReference type="NCBIfam" id="TIGR01358">
    <property type="entry name" value="DAHP_synth_II"/>
    <property type="match status" value="1"/>
</dbReference>
<evidence type="ECO:0000256" key="3">
    <source>
        <dbReference type="PIRSR" id="PIRSR602480-1"/>
    </source>
</evidence>
<dbReference type="PANTHER" id="PTHR21337:SF0">
    <property type="entry name" value="PHOSPHO-2-DEHYDRO-3-DEOXYHEPTONATE ALDOLASE"/>
    <property type="match status" value="1"/>
</dbReference>
<keyword evidence="3" id="KW-0464">Manganese</keyword>
<keyword evidence="3" id="KW-0104">Cadmium</keyword>
<keyword evidence="3" id="KW-0170">Cobalt</keyword>
<feature type="binding site" evidence="3">
    <location>
        <position position="321"/>
    </location>
    <ligand>
        <name>phosphoenolpyruvate</name>
        <dbReference type="ChEBI" id="CHEBI:58702"/>
    </ligand>
</feature>
<gene>
    <name evidence="5" type="ORF">DV711_05290</name>
</gene>